<reference evidence="2 3" key="1">
    <citation type="submission" date="2019-02" db="EMBL/GenBank/DDBJ databases">
        <title>Genome sequencing of the rare red list fungi Dentipellis fragilis.</title>
        <authorList>
            <person name="Buettner E."/>
            <person name="Kellner H."/>
        </authorList>
    </citation>
    <scope>NUCLEOTIDE SEQUENCE [LARGE SCALE GENOMIC DNA]</scope>
    <source>
        <strain evidence="2 3">DSM 105465</strain>
    </source>
</reference>
<feature type="compositionally biased region" description="Low complexity" evidence="1">
    <location>
        <begin position="348"/>
        <end position="367"/>
    </location>
</feature>
<evidence type="ECO:0000313" key="3">
    <source>
        <dbReference type="Proteomes" id="UP000298327"/>
    </source>
</evidence>
<dbReference type="AlphaFoldDB" id="A0A4Y9ZAC4"/>
<feature type="compositionally biased region" description="Basic and acidic residues" evidence="1">
    <location>
        <begin position="56"/>
        <end position="76"/>
    </location>
</feature>
<dbReference type="OrthoDB" id="2590867at2759"/>
<feature type="region of interest" description="Disordered" evidence="1">
    <location>
        <begin position="1"/>
        <end position="24"/>
    </location>
</feature>
<dbReference type="Proteomes" id="UP000298327">
    <property type="component" value="Unassembled WGS sequence"/>
</dbReference>
<name>A0A4Y9ZAC4_9AGAM</name>
<comment type="caution">
    <text evidence="2">The sequence shown here is derived from an EMBL/GenBank/DDBJ whole genome shotgun (WGS) entry which is preliminary data.</text>
</comment>
<proteinExistence type="predicted"/>
<feature type="compositionally biased region" description="Gly residues" evidence="1">
    <location>
        <begin position="134"/>
        <end position="150"/>
    </location>
</feature>
<gene>
    <name evidence="2" type="ORF">EVG20_g2201</name>
</gene>
<feature type="region of interest" description="Disordered" evidence="1">
    <location>
        <begin position="50"/>
        <end position="398"/>
    </location>
</feature>
<keyword evidence="3" id="KW-1185">Reference proteome</keyword>
<feature type="compositionally biased region" description="Basic and acidic residues" evidence="1">
    <location>
        <begin position="163"/>
        <end position="178"/>
    </location>
</feature>
<organism evidence="2 3">
    <name type="scientific">Dentipellis fragilis</name>
    <dbReference type="NCBI Taxonomy" id="205917"/>
    <lineage>
        <taxon>Eukaryota</taxon>
        <taxon>Fungi</taxon>
        <taxon>Dikarya</taxon>
        <taxon>Basidiomycota</taxon>
        <taxon>Agaricomycotina</taxon>
        <taxon>Agaricomycetes</taxon>
        <taxon>Russulales</taxon>
        <taxon>Hericiaceae</taxon>
        <taxon>Dentipellis</taxon>
    </lineage>
</organism>
<evidence type="ECO:0000313" key="2">
    <source>
        <dbReference type="EMBL" id="TFY70793.1"/>
    </source>
</evidence>
<dbReference type="EMBL" id="SEOQ01000082">
    <property type="protein sequence ID" value="TFY70793.1"/>
    <property type="molecule type" value="Genomic_DNA"/>
</dbReference>
<dbReference type="STRING" id="205917.A0A4Y9ZAC4"/>
<feature type="compositionally biased region" description="Polar residues" evidence="1">
    <location>
        <begin position="92"/>
        <end position="101"/>
    </location>
</feature>
<sequence>MSSTNPGTEHPSQGGGGNTGTTFGQKIKGAANVVHGVGESIRFNAMDALDSATGTSDRHDRDRVEDHDRGRYEAERGVGQMSGHPVGGQNTGVGNEQQFGTSAPAGAGGHGAGYAQDTQLEGNRYRPVPEVPGQAGGGTTAATAGAGGEYGRTNQPQAQQQQHHRDVPGIFGGDRRQETGASGRQADVRGIPSTQHGQGGIGGAPMAAATTVGGHARTNQPSGQEGQFHRDVPGIPSGNNQQAGQHVLGGGTSGAARDYGSQGRQDLPPPTHPRGEGGLTTAAGGGAGYGQTHGAPVQQGQYAGDVAGAPDQSQGIRGSIYGDPHQKQTTDTSGGTGFDHGPHIPGISSAAHEQGQGQGQTTASGGSRVSGPQSQNAPREEGRHIPGVPTQRRGAPES</sequence>
<accession>A0A4Y9ZAC4</accession>
<protein>
    <submittedName>
        <fullName evidence="2">Uncharacterized protein</fullName>
    </submittedName>
</protein>
<evidence type="ECO:0000256" key="1">
    <source>
        <dbReference type="SAM" id="MobiDB-lite"/>
    </source>
</evidence>
<feature type="compositionally biased region" description="Polar residues" evidence="1">
    <location>
        <begin position="1"/>
        <end position="11"/>
    </location>
</feature>